<gene>
    <name evidence="8" type="ORF">GE061_003328</name>
</gene>
<dbReference type="OrthoDB" id="6604268at2759"/>
<dbReference type="EMBL" id="WIXP02000011">
    <property type="protein sequence ID" value="KAF6202921.1"/>
    <property type="molecule type" value="Genomic_DNA"/>
</dbReference>
<organism evidence="8 9">
    <name type="scientific">Apolygus lucorum</name>
    <name type="common">Small green plant bug</name>
    <name type="synonym">Lygocoris lucorum</name>
    <dbReference type="NCBI Taxonomy" id="248454"/>
    <lineage>
        <taxon>Eukaryota</taxon>
        <taxon>Metazoa</taxon>
        <taxon>Ecdysozoa</taxon>
        <taxon>Arthropoda</taxon>
        <taxon>Hexapoda</taxon>
        <taxon>Insecta</taxon>
        <taxon>Pterygota</taxon>
        <taxon>Neoptera</taxon>
        <taxon>Paraneoptera</taxon>
        <taxon>Hemiptera</taxon>
        <taxon>Heteroptera</taxon>
        <taxon>Panheteroptera</taxon>
        <taxon>Cimicomorpha</taxon>
        <taxon>Miridae</taxon>
        <taxon>Mirini</taxon>
        <taxon>Apolygus</taxon>
    </lineage>
</organism>
<name>A0A6A4JT24_APOLU</name>
<dbReference type="PANTHER" id="PTHR21143:SF133">
    <property type="entry name" value="GUSTATORY AND PHEROMONE RECEPTOR 32A-RELATED"/>
    <property type="match status" value="1"/>
</dbReference>
<keyword evidence="3" id="KW-0812">Transmembrane</keyword>
<dbReference type="GO" id="GO:0030425">
    <property type="term" value="C:dendrite"/>
    <property type="evidence" value="ECO:0007669"/>
    <property type="project" value="TreeGrafter"/>
</dbReference>
<comment type="caution">
    <text evidence="8">The sequence shown here is derived from an EMBL/GenBank/DDBJ whole genome shotgun (WGS) entry which is preliminary data.</text>
</comment>
<evidence type="ECO:0000313" key="8">
    <source>
        <dbReference type="EMBL" id="KAF6202921.1"/>
    </source>
</evidence>
<dbReference type="GO" id="GO:0007165">
    <property type="term" value="P:signal transduction"/>
    <property type="evidence" value="ECO:0007669"/>
    <property type="project" value="UniProtKB-KW"/>
</dbReference>
<keyword evidence="4" id="KW-1133">Transmembrane helix</keyword>
<dbReference type="InterPro" id="IPR013604">
    <property type="entry name" value="7TM_chemorcpt"/>
</dbReference>
<keyword evidence="5" id="KW-0472">Membrane</keyword>
<evidence type="ECO:0000256" key="1">
    <source>
        <dbReference type="ARBA" id="ARBA00004651"/>
    </source>
</evidence>
<dbReference type="GO" id="GO:0007635">
    <property type="term" value="P:chemosensory behavior"/>
    <property type="evidence" value="ECO:0007669"/>
    <property type="project" value="TreeGrafter"/>
</dbReference>
<keyword evidence="6" id="KW-0675">Receptor</keyword>
<dbReference type="Pfam" id="PF08395">
    <property type="entry name" value="7tm_7"/>
    <property type="match status" value="1"/>
</dbReference>
<dbReference type="PANTHER" id="PTHR21143">
    <property type="entry name" value="INVERTEBRATE GUSTATORY RECEPTOR"/>
    <property type="match status" value="1"/>
</dbReference>
<dbReference type="GO" id="GO:0050909">
    <property type="term" value="P:sensory perception of taste"/>
    <property type="evidence" value="ECO:0007669"/>
    <property type="project" value="InterPro"/>
</dbReference>
<dbReference type="GO" id="GO:0008049">
    <property type="term" value="P:male courtship behavior"/>
    <property type="evidence" value="ECO:0007669"/>
    <property type="project" value="TreeGrafter"/>
</dbReference>
<dbReference type="GO" id="GO:0030424">
    <property type="term" value="C:axon"/>
    <property type="evidence" value="ECO:0007669"/>
    <property type="project" value="TreeGrafter"/>
</dbReference>
<evidence type="ECO:0000256" key="3">
    <source>
        <dbReference type="ARBA" id="ARBA00022692"/>
    </source>
</evidence>
<comment type="subcellular location">
    <subcellularLocation>
        <location evidence="1">Cell membrane</location>
        <topology evidence="1">Multi-pass membrane protein</topology>
    </subcellularLocation>
</comment>
<dbReference type="Proteomes" id="UP000466442">
    <property type="component" value="Unassembled WGS sequence"/>
</dbReference>
<evidence type="ECO:0000256" key="7">
    <source>
        <dbReference type="ARBA" id="ARBA00023224"/>
    </source>
</evidence>
<dbReference type="AlphaFoldDB" id="A0A6A4JT24"/>
<dbReference type="GO" id="GO:0005886">
    <property type="term" value="C:plasma membrane"/>
    <property type="evidence" value="ECO:0007669"/>
    <property type="project" value="UniProtKB-SubCell"/>
</dbReference>
<accession>A0A6A4JT24</accession>
<evidence type="ECO:0000256" key="5">
    <source>
        <dbReference type="ARBA" id="ARBA00023136"/>
    </source>
</evidence>
<protein>
    <submittedName>
        <fullName evidence="8">Uncharacterized protein</fullName>
    </submittedName>
</protein>
<evidence type="ECO:0000256" key="6">
    <source>
        <dbReference type="ARBA" id="ARBA00023170"/>
    </source>
</evidence>
<reference evidence="8" key="1">
    <citation type="journal article" date="2021" name="Mol. Ecol. Resour.">
        <title>Apolygus lucorum genome provides insights into omnivorousness and mesophyll feeding.</title>
        <authorList>
            <person name="Liu Y."/>
            <person name="Liu H."/>
            <person name="Wang H."/>
            <person name="Huang T."/>
            <person name="Liu B."/>
            <person name="Yang B."/>
            <person name="Yin L."/>
            <person name="Li B."/>
            <person name="Zhang Y."/>
            <person name="Zhang S."/>
            <person name="Jiang F."/>
            <person name="Zhang X."/>
            <person name="Ren Y."/>
            <person name="Wang B."/>
            <person name="Wang S."/>
            <person name="Lu Y."/>
            <person name="Wu K."/>
            <person name="Fan W."/>
            <person name="Wang G."/>
        </authorList>
    </citation>
    <scope>NUCLEOTIDE SEQUENCE</scope>
    <source>
        <strain evidence="8">12Hb</strain>
    </source>
</reference>
<keyword evidence="9" id="KW-1185">Reference proteome</keyword>
<evidence type="ECO:0000313" key="9">
    <source>
        <dbReference type="Proteomes" id="UP000466442"/>
    </source>
</evidence>
<dbReference type="GO" id="GO:0043025">
    <property type="term" value="C:neuronal cell body"/>
    <property type="evidence" value="ECO:0007669"/>
    <property type="project" value="TreeGrafter"/>
</dbReference>
<keyword evidence="2" id="KW-1003">Cell membrane</keyword>
<evidence type="ECO:0000256" key="4">
    <source>
        <dbReference type="ARBA" id="ARBA00022989"/>
    </source>
</evidence>
<sequence>MGVTTNKMKSITGAVHRGKSLLVLMREFSKCLKVVGILNKLFGVYALLTLGQILSSIVTAGYFFLDGLSFRDYLKYNVTLLSLPVVDMIFWLFTLLLLVVRSHNIRSQAEAFNRELFKLMMASPDLCKDKKLFLYVTMKQTVNFTACGFFSLGYPLVTSIIAAATTYLVILLQFSMPQT</sequence>
<keyword evidence="7" id="KW-0807">Transducer</keyword>
<evidence type="ECO:0000256" key="2">
    <source>
        <dbReference type="ARBA" id="ARBA00022475"/>
    </source>
</evidence>
<proteinExistence type="predicted"/>